<evidence type="ECO:0000313" key="2">
    <source>
        <dbReference type="EMBL" id="WAQ91739.1"/>
    </source>
</evidence>
<keyword evidence="3" id="KW-1185">Reference proteome</keyword>
<evidence type="ECO:0008006" key="4">
    <source>
        <dbReference type="Google" id="ProtNLM"/>
    </source>
</evidence>
<evidence type="ECO:0000313" key="3">
    <source>
        <dbReference type="Proteomes" id="UP001164743"/>
    </source>
</evidence>
<sequence length="101" mass="11184">MTALHPPFRTKSLLLLAVISLLARMAYSDSSSSSELPTSQLITKANTLLVTGQASKALELYELVLERDPDDYLTLYKKATTQMTLGPGKFPDFFHDHPADK</sequence>
<dbReference type="EMBL" id="CP110435">
    <property type="protein sequence ID" value="WAQ91739.1"/>
    <property type="molecule type" value="Genomic_DNA"/>
</dbReference>
<proteinExistence type="predicted"/>
<gene>
    <name evidence="2" type="ORF">PtA15_15A130</name>
</gene>
<protein>
    <recommendedName>
        <fullName evidence="4">ER membrane protein complex subunit 2</fullName>
    </recommendedName>
</protein>
<name>A0ABY7D2A9_9BASI</name>
<feature type="chain" id="PRO_5045229302" description="ER membrane protein complex subunit 2" evidence="1">
    <location>
        <begin position="29"/>
        <end position="101"/>
    </location>
</feature>
<dbReference type="PROSITE" id="PS00430">
    <property type="entry name" value="TONB_DEPENDENT_REC_1"/>
    <property type="match status" value="1"/>
</dbReference>
<dbReference type="InterPro" id="IPR011990">
    <property type="entry name" value="TPR-like_helical_dom_sf"/>
</dbReference>
<keyword evidence="1" id="KW-0732">Signal</keyword>
<dbReference type="SUPFAM" id="SSF48452">
    <property type="entry name" value="TPR-like"/>
    <property type="match status" value="1"/>
</dbReference>
<feature type="signal peptide" evidence="1">
    <location>
        <begin position="1"/>
        <end position="28"/>
    </location>
</feature>
<dbReference type="GeneID" id="77804201"/>
<dbReference type="Gene3D" id="1.25.40.10">
    <property type="entry name" value="Tetratricopeptide repeat domain"/>
    <property type="match status" value="1"/>
</dbReference>
<reference evidence="2" key="1">
    <citation type="submission" date="2022-10" db="EMBL/GenBank/DDBJ databases">
        <title>Puccinia triticina Genome sequencing and assembly.</title>
        <authorList>
            <person name="Li C."/>
        </authorList>
    </citation>
    <scope>NUCLEOTIDE SEQUENCE</scope>
    <source>
        <strain evidence="2">Pt15</strain>
    </source>
</reference>
<dbReference type="RefSeq" id="XP_053027294.1">
    <property type="nucleotide sequence ID" value="XM_053163306.1"/>
</dbReference>
<dbReference type="Proteomes" id="UP001164743">
    <property type="component" value="Chromosome 15A"/>
</dbReference>
<dbReference type="InterPro" id="IPR010916">
    <property type="entry name" value="TonB_box_CS"/>
</dbReference>
<accession>A0ABY7D2A9</accession>
<organism evidence="2 3">
    <name type="scientific">Puccinia triticina</name>
    <dbReference type="NCBI Taxonomy" id="208348"/>
    <lineage>
        <taxon>Eukaryota</taxon>
        <taxon>Fungi</taxon>
        <taxon>Dikarya</taxon>
        <taxon>Basidiomycota</taxon>
        <taxon>Pucciniomycotina</taxon>
        <taxon>Pucciniomycetes</taxon>
        <taxon>Pucciniales</taxon>
        <taxon>Pucciniaceae</taxon>
        <taxon>Puccinia</taxon>
    </lineage>
</organism>
<evidence type="ECO:0000256" key="1">
    <source>
        <dbReference type="SAM" id="SignalP"/>
    </source>
</evidence>